<reference evidence="2 3" key="1">
    <citation type="journal article" date="2019" name="Nat. Med.">
        <title>A library of human gut bacterial isolates paired with longitudinal multiomics data enables mechanistic microbiome research.</title>
        <authorList>
            <person name="Poyet M."/>
            <person name="Groussin M."/>
            <person name="Gibbons S.M."/>
            <person name="Avila-Pacheco J."/>
            <person name="Jiang X."/>
            <person name="Kearney S.M."/>
            <person name="Perrotta A.R."/>
            <person name="Berdy B."/>
            <person name="Zhao S."/>
            <person name="Lieberman T.D."/>
            <person name="Swanson P.K."/>
            <person name="Smith M."/>
            <person name="Roesemann S."/>
            <person name="Alexander J.E."/>
            <person name="Rich S.A."/>
            <person name="Livny J."/>
            <person name="Vlamakis H."/>
            <person name="Clish C."/>
            <person name="Bullock K."/>
            <person name="Deik A."/>
            <person name="Scott J."/>
            <person name="Pierce K.A."/>
            <person name="Xavier R.J."/>
            <person name="Alm E.J."/>
        </authorList>
    </citation>
    <scope>NUCLEOTIDE SEQUENCE [LARGE SCALE GENOMIC DNA]</scope>
    <source>
        <strain evidence="2 3">BIOML-A156</strain>
    </source>
</reference>
<dbReference type="Gene3D" id="3.90.550.10">
    <property type="entry name" value="Spore Coat Polysaccharide Biosynthesis Protein SpsA, Chain A"/>
    <property type="match status" value="1"/>
</dbReference>
<name>A0A6I0SHL5_BACT4</name>
<dbReference type="GO" id="GO:0016758">
    <property type="term" value="F:hexosyltransferase activity"/>
    <property type="evidence" value="ECO:0007669"/>
    <property type="project" value="UniProtKB-ARBA"/>
</dbReference>
<dbReference type="PANTHER" id="PTHR22916">
    <property type="entry name" value="GLYCOSYLTRANSFERASE"/>
    <property type="match status" value="1"/>
</dbReference>
<keyword evidence="2" id="KW-0808">Transferase</keyword>
<dbReference type="Proteomes" id="UP000488521">
    <property type="component" value="Unassembled WGS sequence"/>
</dbReference>
<dbReference type="InterPro" id="IPR029044">
    <property type="entry name" value="Nucleotide-diphossugar_trans"/>
</dbReference>
<dbReference type="InterPro" id="IPR001173">
    <property type="entry name" value="Glyco_trans_2-like"/>
</dbReference>
<evidence type="ECO:0000259" key="1">
    <source>
        <dbReference type="Pfam" id="PF00535"/>
    </source>
</evidence>
<dbReference type="EMBL" id="WCRS01000006">
    <property type="protein sequence ID" value="KAB4474100.1"/>
    <property type="molecule type" value="Genomic_DNA"/>
</dbReference>
<organism evidence="2 3">
    <name type="scientific">Bacteroides thetaiotaomicron</name>
    <dbReference type="NCBI Taxonomy" id="818"/>
    <lineage>
        <taxon>Bacteria</taxon>
        <taxon>Pseudomonadati</taxon>
        <taxon>Bacteroidota</taxon>
        <taxon>Bacteroidia</taxon>
        <taxon>Bacteroidales</taxon>
        <taxon>Bacteroidaceae</taxon>
        <taxon>Bacteroides</taxon>
    </lineage>
</organism>
<comment type="caution">
    <text evidence="2">The sequence shown here is derived from an EMBL/GenBank/DDBJ whole genome shotgun (WGS) entry which is preliminary data.</text>
</comment>
<evidence type="ECO:0000313" key="3">
    <source>
        <dbReference type="Proteomes" id="UP000488521"/>
    </source>
</evidence>
<dbReference type="RefSeq" id="WP_373251112.1">
    <property type="nucleotide sequence ID" value="NZ_CAXTFL010000009.1"/>
</dbReference>
<evidence type="ECO:0000313" key="2">
    <source>
        <dbReference type="EMBL" id="KAB4474100.1"/>
    </source>
</evidence>
<gene>
    <name evidence="2" type="ORF">GAN59_11355</name>
</gene>
<accession>A0A6I0SHL5</accession>
<proteinExistence type="predicted"/>
<protein>
    <submittedName>
        <fullName evidence="2">Glycosyltransferase</fullName>
    </submittedName>
</protein>
<dbReference type="AlphaFoldDB" id="A0A6I0SHL5"/>
<sequence>MQNINNPRLSVIIPCFNKADYLIQMVDCIMKQTFKDWELILIDDGSDEENFNKVHEFVLYDTRIQHIRRSRLPKNGNTCRNIGMDMAKGEYMIIFDADDMISETCFENRVKFMDAHSECDYATFPYASFEEGSSVPTTDKMDKMGTDNGTILKELLSTVYPFTVWANIYRTNALKGIRWDEKLFVYQDLDFMIQCDFVQLKHIYADVSYSDYFYCHFNSGNSVCNNFSEEKIISTNYLFPKIFDLLEERKDKNILLKSFERFLVLHFERLLNLCNDQYIEQYLMIISPYCPNVVEKCQHIKCKIGSRVSGHFNQARIHYYLYKAFGYKFNQVMGIHEFVKWILLRP</sequence>
<dbReference type="CDD" id="cd00761">
    <property type="entry name" value="Glyco_tranf_GTA_type"/>
    <property type="match status" value="1"/>
</dbReference>
<dbReference type="SUPFAM" id="SSF53448">
    <property type="entry name" value="Nucleotide-diphospho-sugar transferases"/>
    <property type="match status" value="1"/>
</dbReference>
<dbReference type="Pfam" id="PF00535">
    <property type="entry name" value="Glycos_transf_2"/>
    <property type="match status" value="1"/>
</dbReference>
<feature type="domain" description="Glycosyltransferase 2-like" evidence="1">
    <location>
        <begin position="10"/>
        <end position="138"/>
    </location>
</feature>